<reference evidence="1 2" key="1">
    <citation type="submission" date="2019-08" db="EMBL/GenBank/DDBJ databases">
        <title>In-depth cultivation of the pig gut microbiome towards novel bacterial diversity and tailored functional studies.</title>
        <authorList>
            <person name="Wylensek D."/>
            <person name="Hitch T.C.A."/>
            <person name="Clavel T."/>
        </authorList>
    </citation>
    <scope>NUCLEOTIDE SEQUENCE [LARGE SCALE GENOMIC DNA]</scope>
    <source>
        <strain evidence="1 2">WCA-693-APC-MOT-I</strain>
    </source>
</reference>
<evidence type="ECO:0000313" key="2">
    <source>
        <dbReference type="Proteomes" id="UP000482209"/>
    </source>
</evidence>
<dbReference type="AlphaFoldDB" id="A0A6L5XWN8"/>
<dbReference type="EMBL" id="VUMT01000001">
    <property type="protein sequence ID" value="MSS62443.1"/>
    <property type="molecule type" value="Genomic_DNA"/>
</dbReference>
<dbReference type="Pfam" id="PF14286">
    <property type="entry name" value="DHHW"/>
    <property type="match status" value="1"/>
</dbReference>
<proteinExistence type="predicted"/>
<gene>
    <name evidence="1" type="ORF">FYJ58_00860</name>
</gene>
<sequence>MKKKKFISWIPVLAFLSLLFFFSISSIIFPDKTYSAMENRMLTVFPKWNIKKVLQGDFQKKYEDYLSDQFWERDKWIAAKNYTERCLGKKETNGVYFGKEDYLFEKYQESDFDKKLIKKNVKVLAKAVKRWEKRYGKEHIRTLFVPMKEMILSDKIPAFAPQYDESEFLDFLEKEIPEPIFLSAKKCLLEKKKEEIFYRTDHHWTTQGAYFAYQLWAESMKITPWEENEYVKKKVSNEFQGSTYSKVNMGGKKDVIYLYYPKKKLKYSVNYNMGEWETDSLYDMSMLKKKDKYAVFFGGNQGIIEITTNVKNGKTLFVVKDSFANSFLPFAANHFEKTVVIDLRFVNAHIDQIMKIYKPTDILLLYNTVQFMQSKDINKLN</sequence>
<evidence type="ECO:0000313" key="1">
    <source>
        <dbReference type="EMBL" id="MSS62443.1"/>
    </source>
</evidence>
<dbReference type="InterPro" id="IPR025945">
    <property type="entry name" value="DHHW"/>
</dbReference>
<name>A0A6L5XWN8_9FIRM</name>
<accession>A0A6L5XWN8</accession>
<comment type="caution">
    <text evidence="1">The sequence shown here is derived from an EMBL/GenBank/DDBJ whole genome shotgun (WGS) entry which is preliminary data.</text>
</comment>
<dbReference type="Proteomes" id="UP000482209">
    <property type="component" value="Unassembled WGS sequence"/>
</dbReference>
<protein>
    <recommendedName>
        <fullName evidence="3">AlgX/AlgJ SGNH hydrolase-like domain-containing protein</fullName>
    </recommendedName>
</protein>
<evidence type="ECO:0008006" key="3">
    <source>
        <dbReference type="Google" id="ProtNLM"/>
    </source>
</evidence>
<keyword evidence="2" id="KW-1185">Reference proteome</keyword>
<dbReference type="RefSeq" id="WP_154515837.1">
    <property type="nucleotide sequence ID" value="NZ_VUMT01000001.1"/>
</dbReference>
<organism evidence="1 2">
    <name type="scientific">Velocimicrobium porci</name>
    <dbReference type="NCBI Taxonomy" id="2606634"/>
    <lineage>
        <taxon>Bacteria</taxon>
        <taxon>Bacillati</taxon>
        <taxon>Bacillota</taxon>
        <taxon>Clostridia</taxon>
        <taxon>Lachnospirales</taxon>
        <taxon>Lachnospiraceae</taxon>
        <taxon>Velocimicrobium</taxon>
    </lineage>
</organism>